<dbReference type="Proteomes" id="UP000051276">
    <property type="component" value="Unassembled WGS sequence"/>
</dbReference>
<dbReference type="AlphaFoldDB" id="A0A0T5YU43"/>
<protein>
    <submittedName>
        <fullName evidence="3">GTPase, G3E family</fullName>
    </submittedName>
</protein>
<evidence type="ECO:0000313" key="6">
    <source>
        <dbReference type="Proteomes" id="UP000051634"/>
    </source>
</evidence>
<dbReference type="EMBL" id="LDXT01000093">
    <property type="protein sequence ID" value="KRT54125.1"/>
    <property type="molecule type" value="Genomic_DNA"/>
</dbReference>
<dbReference type="InterPro" id="IPR011629">
    <property type="entry name" value="CobW-like_C"/>
</dbReference>
<dbReference type="PATRIC" id="fig|54398.3.peg.625"/>
<sequence length="331" mass="36284">MALRNIPTNLILGFLGVGKTTAIRHLLAHRPDGERWAVLVNEFGQVGVDGALLEQQGVAVAEVAGGCLCCVAGAAMQVGLSRLICEARPDRLLIEPTGLGHPQQILQSLLRSPFDELLELRATLGLVDARKLTDPRYTTHETFIDQLQLADLLLANKADLYNEAAREAFVALVRAATPPKALSAWLEFGGVSSLWLDLPRAIDRDRRSSRADGQQANVVEAATDRCAAAAEAGWFFLEGVGDGFYSGGWRIPARQRFSRVALERLCRQPGVERIKGAMHTDAGWLELNAADGELAMRPARPLLESRIEFIGRRRLAWRQIEQALLVGLWKA</sequence>
<dbReference type="STRING" id="54398.Ga0074115_10322"/>
<evidence type="ECO:0000259" key="2">
    <source>
        <dbReference type="SMART" id="SM00833"/>
    </source>
</evidence>
<dbReference type="Pfam" id="PF02492">
    <property type="entry name" value="cobW"/>
    <property type="match status" value="1"/>
</dbReference>
<name>A0A0T5YU43_9GAMM</name>
<dbReference type="RefSeq" id="WP_232432874.1">
    <property type="nucleotide sequence ID" value="NZ_KQ556867.1"/>
</dbReference>
<dbReference type="CDD" id="cd03112">
    <property type="entry name" value="CobW-like"/>
    <property type="match status" value="1"/>
</dbReference>
<dbReference type="PANTHER" id="PTHR13748:SF46">
    <property type="entry name" value="ZINC CHAPERONE YEIR"/>
    <property type="match status" value="1"/>
</dbReference>
<proteinExistence type="predicted"/>
<dbReference type="InterPro" id="IPR027417">
    <property type="entry name" value="P-loop_NTPase"/>
</dbReference>
<dbReference type="PANTHER" id="PTHR13748">
    <property type="entry name" value="COBW-RELATED"/>
    <property type="match status" value="1"/>
</dbReference>
<dbReference type="InterPro" id="IPR003495">
    <property type="entry name" value="CobW/HypB/UreG_nucleotide-bd"/>
</dbReference>
<evidence type="ECO:0000313" key="5">
    <source>
        <dbReference type="Proteomes" id="UP000051276"/>
    </source>
</evidence>
<accession>A0A0T5YU43</accession>
<evidence type="ECO:0000256" key="1">
    <source>
        <dbReference type="ARBA" id="ARBA00045658"/>
    </source>
</evidence>
<dbReference type="SUPFAM" id="SSF52540">
    <property type="entry name" value="P-loop containing nucleoside triphosphate hydrolases"/>
    <property type="match status" value="1"/>
</dbReference>
<dbReference type="Proteomes" id="UP000051634">
    <property type="component" value="Unassembled WGS sequence"/>
</dbReference>
<keyword evidence="6" id="KW-1185">Reference proteome</keyword>
<dbReference type="Pfam" id="PF07683">
    <property type="entry name" value="CobW_C"/>
    <property type="match status" value="1"/>
</dbReference>
<organism evidence="3 6">
    <name type="scientific">endosymbiont of Ridgeia piscesae</name>
    <dbReference type="NCBI Taxonomy" id="54398"/>
    <lineage>
        <taxon>Bacteria</taxon>
        <taxon>Pseudomonadati</taxon>
        <taxon>Pseudomonadota</taxon>
        <taxon>Gammaproteobacteria</taxon>
        <taxon>sulfur-oxidizing symbionts</taxon>
    </lineage>
</organism>
<dbReference type="EMBL" id="LMXI01000232">
    <property type="protein sequence ID" value="KRT58999.1"/>
    <property type="molecule type" value="Genomic_DNA"/>
</dbReference>
<dbReference type="SMART" id="SM00833">
    <property type="entry name" value="CobW_C"/>
    <property type="match status" value="1"/>
</dbReference>
<dbReference type="Gene3D" id="3.40.50.300">
    <property type="entry name" value="P-loop containing nucleotide triphosphate hydrolases"/>
    <property type="match status" value="1"/>
</dbReference>
<comment type="function">
    <text evidence="1">Zinc chaperone that directly transfers zinc cofactor to target proteins, thereby activating them. Zinc is transferred from the CXCC motif in the GTPase domain to the zinc binding site in target proteins in a process requiring GTP hydrolysis.</text>
</comment>
<comment type="caution">
    <text evidence="3">The sequence shown here is derived from an EMBL/GenBank/DDBJ whole genome shotgun (WGS) entry which is preliminary data.</text>
</comment>
<dbReference type="InterPro" id="IPR051316">
    <property type="entry name" value="Zinc-reg_GTPase_activator"/>
</dbReference>
<evidence type="ECO:0000313" key="4">
    <source>
        <dbReference type="EMBL" id="KRT58999.1"/>
    </source>
</evidence>
<reference evidence="5 6" key="1">
    <citation type="submission" date="2015-11" db="EMBL/GenBank/DDBJ databases">
        <title>The genome of Candidatus Endoriftia persephone in Ridgeia piscesae and population structure of the North Eastern Pacific vestimentiferan symbionts.</title>
        <authorList>
            <person name="Perez M."/>
            <person name="Juniper K.S."/>
        </authorList>
    </citation>
    <scope>NUCLEOTIDE SEQUENCE [LARGE SCALE GENOMIC DNA]</scope>
    <source>
        <strain evidence="4">Ind10</strain>
        <strain evidence="3">Ind11</strain>
    </source>
</reference>
<dbReference type="GO" id="GO:0005737">
    <property type="term" value="C:cytoplasm"/>
    <property type="evidence" value="ECO:0007669"/>
    <property type="project" value="TreeGrafter"/>
</dbReference>
<gene>
    <name evidence="3" type="ORF">Ga0074115_10322</name>
    <name evidence="4" type="ORF">Ga0076813_14623</name>
</gene>
<evidence type="ECO:0000313" key="3">
    <source>
        <dbReference type="EMBL" id="KRT54125.1"/>
    </source>
</evidence>
<feature type="domain" description="CobW C-terminal" evidence="2">
    <location>
        <begin position="246"/>
        <end position="328"/>
    </location>
</feature>